<feature type="transmembrane region" description="Helical" evidence="5">
    <location>
        <begin position="94"/>
        <end position="114"/>
    </location>
</feature>
<dbReference type="STRING" id="311403.Arad_7244"/>
<accession>B9JMK8</accession>
<evidence type="ECO:0000256" key="2">
    <source>
        <dbReference type="ARBA" id="ARBA00022692"/>
    </source>
</evidence>
<protein>
    <recommendedName>
        <fullName evidence="8">DoxX family protein</fullName>
    </recommendedName>
</protein>
<evidence type="ECO:0000256" key="1">
    <source>
        <dbReference type="ARBA" id="ARBA00004141"/>
    </source>
</evidence>
<keyword evidence="2 5" id="KW-0812">Transmembrane</keyword>
<dbReference type="GO" id="GO:0016020">
    <property type="term" value="C:membrane"/>
    <property type="evidence" value="ECO:0007669"/>
    <property type="project" value="UniProtKB-SubCell"/>
</dbReference>
<keyword evidence="3 5" id="KW-1133">Transmembrane helix</keyword>
<proteinExistence type="predicted"/>
<dbReference type="Pfam" id="PF13564">
    <property type="entry name" value="DoxX_2"/>
    <property type="match status" value="1"/>
</dbReference>
<organism evidence="6 7">
    <name type="scientific">Rhizobium rhizogenes (strain K84 / ATCC BAA-868)</name>
    <name type="common">Agrobacterium radiobacter</name>
    <dbReference type="NCBI Taxonomy" id="311403"/>
    <lineage>
        <taxon>Bacteria</taxon>
        <taxon>Pseudomonadati</taxon>
        <taxon>Pseudomonadota</taxon>
        <taxon>Alphaproteobacteria</taxon>
        <taxon>Hyphomicrobiales</taxon>
        <taxon>Rhizobiaceae</taxon>
        <taxon>Rhizobium/Agrobacterium group</taxon>
        <taxon>Rhizobium</taxon>
    </lineage>
</organism>
<dbReference type="Proteomes" id="UP000001600">
    <property type="component" value="Chromosome 2"/>
</dbReference>
<feature type="transmembrane region" description="Helical" evidence="5">
    <location>
        <begin position="44"/>
        <end position="61"/>
    </location>
</feature>
<reference evidence="6 7" key="1">
    <citation type="journal article" date="2009" name="J. Bacteriol.">
        <title>Genome sequences of three Agrobacterium biovars help elucidate the evolution of multichromosome genomes in bacteria.</title>
        <authorList>
            <person name="Slater S.C."/>
            <person name="Goldman B.S."/>
            <person name="Goodner B."/>
            <person name="Setubal J.C."/>
            <person name="Farrand S.K."/>
            <person name="Nester E.W."/>
            <person name="Burr T.J."/>
            <person name="Banta L."/>
            <person name="Dickerman A.W."/>
            <person name="Paulsen I."/>
            <person name="Otten L."/>
            <person name="Suen G."/>
            <person name="Welch R."/>
            <person name="Almeida N.F."/>
            <person name="Arnold F."/>
            <person name="Burton O.T."/>
            <person name="Du Z."/>
            <person name="Ewing A."/>
            <person name="Godsy E."/>
            <person name="Heisel S."/>
            <person name="Houmiel K.L."/>
            <person name="Jhaveri J."/>
            <person name="Lu J."/>
            <person name="Miller N.M."/>
            <person name="Norton S."/>
            <person name="Chen Q."/>
            <person name="Phoolcharoen W."/>
            <person name="Ohlin V."/>
            <person name="Ondrusek D."/>
            <person name="Pride N."/>
            <person name="Stricklin S.L."/>
            <person name="Sun J."/>
            <person name="Wheeler C."/>
            <person name="Wilson L."/>
            <person name="Zhu H."/>
            <person name="Wood D.W."/>
        </authorList>
    </citation>
    <scope>NUCLEOTIDE SEQUENCE [LARGE SCALE GENOMIC DNA]</scope>
    <source>
        <strain evidence="7">K84 / ATCC BAA-868</strain>
    </source>
</reference>
<sequence length="124" mass="13615">MVTRWLPTALIGICSGFFLIGRILNILEPASIAAEFRRWGYPSWFHDFVGTLEISAAILLLMPSTRIFGITMASMAMLGALVTVMLFAEWSHTIPPLIALGFLAGLAFVTRSDLLHVGSVRPRP</sequence>
<evidence type="ECO:0000256" key="3">
    <source>
        <dbReference type="ARBA" id="ARBA00022989"/>
    </source>
</evidence>
<evidence type="ECO:0008006" key="8">
    <source>
        <dbReference type="Google" id="ProtNLM"/>
    </source>
</evidence>
<name>B9JMK8_RHIR8</name>
<dbReference type="EMBL" id="CP000629">
    <property type="protein sequence ID" value="ACM28789.1"/>
    <property type="molecule type" value="Genomic_DNA"/>
</dbReference>
<dbReference type="InterPro" id="IPR032808">
    <property type="entry name" value="DoxX"/>
</dbReference>
<comment type="subcellular location">
    <subcellularLocation>
        <location evidence="1">Membrane</location>
        <topology evidence="1">Multi-pass membrane protein</topology>
    </subcellularLocation>
</comment>
<evidence type="ECO:0000313" key="7">
    <source>
        <dbReference type="Proteomes" id="UP000001600"/>
    </source>
</evidence>
<evidence type="ECO:0000313" key="6">
    <source>
        <dbReference type="EMBL" id="ACM28789.1"/>
    </source>
</evidence>
<dbReference type="HOGENOM" id="CLU_126433_3_0_5"/>
<dbReference type="AlphaFoldDB" id="B9JMK8"/>
<dbReference type="KEGG" id="ara:Arad_7244"/>
<gene>
    <name evidence="6" type="ordered locus">Arad_7244</name>
</gene>
<evidence type="ECO:0000256" key="5">
    <source>
        <dbReference type="SAM" id="Phobius"/>
    </source>
</evidence>
<dbReference type="RefSeq" id="WP_007689070.1">
    <property type="nucleotide sequence ID" value="NC_011983.1"/>
</dbReference>
<feature type="transmembrane region" description="Helical" evidence="5">
    <location>
        <begin position="5"/>
        <end position="24"/>
    </location>
</feature>
<evidence type="ECO:0000256" key="4">
    <source>
        <dbReference type="ARBA" id="ARBA00023136"/>
    </source>
</evidence>
<keyword evidence="4 5" id="KW-0472">Membrane</keyword>